<accession>A0A9D8KYJ7</accession>
<reference evidence="2" key="1">
    <citation type="submission" date="2021-02" db="EMBL/GenBank/DDBJ databases">
        <title>Thiocyanate and organic carbon inputs drive convergent selection for specific autotrophic Afipia and Thiobacillus strains within complex microbiomes.</title>
        <authorList>
            <person name="Huddy R.J."/>
            <person name="Sachdeva R."/>
            <person name="Kadzinga F."/>
            <person name="Kantor R.S."/>
            <person name="Harrison S.T.L."/>
            <person name="Banfield J.F."/>
        </authorList>
    </citation>
    <scope>NUCLEOTIDE SEQUENCE</scope>
    <source>
        <strain evidence="2">SCN18_10_11_15_R1_P_69_7</strain>
    </source>
</reference>
<feature type="transmembrane region" description="Helical" evidence="1">
    <location>
        <begin position="34"/>
        <end position="55"/>
    </location>
</feature>
<dbReference type="AlphaFoldDB" id="A0A9D8KYJ7"/>
<keyword evidence="1" id="KW-1133">Transmembrane helix</keyword>
<proteinExistence type="predicted"/>
<dbReference type="Proteomes" id="UP000664815">
    <property type="component" value="Unassembled WGS sequence"/>
</dbReference>
<protein>
    <submittedName>
        <fullName evidence="2">Uncharacterized protein</fullName>
    </submittedName>
</protein>
<gene>
    <name evidence="2" type="ORF">J0H45_10045</name>
</gene>
<keyword evidence="1" id="KW-0812">Transmembrane</keyword>
<evidence type="ECO:0000256" key="1">
    <source>
        <dbReference type="SAM" id="Phobius"/>
    </source>
</evidence>
<sequence>MTAQTPTPNTSTHIPEMVIATVAGVAFGVKTGHYLAGIFIGIVLGVALSVLGTVVRARSRR</sequence>
<name>A0A9D8KYJ7_9GAMM</name>
<comment type="caution">
    <text evidence="2">The sequence shown here is derived from an EMBL/GenBank/DDBJ whole genome shotgun (WGS) entry which is preliminary data.</text>
</comment>
<organism evidence="2 3">
    <name type="scientific">Stenotrophomonas nitritireducens</name>
    <dbReference type="NCBI Taxonomy" id="83617"/>
    <lineage>
        <taxon>Bacteria</taxon>
        <taxon>Pseudomonadati</taxon>
        <taxon>Pseudomonadota</taxon>
        <taxon>Gammaproteobacteria</taxon>
        <taxon>Lysobacterales</taxon>
        <taxon>Lysobacteraceae</taxon>
        <taxon>Stenotrophomonas</taxon>
    </lineage>
</organism>
<keyword evidence="1" id="KW-0472">Membrane</keyword>
<dbReference type="EMBL" id="JAFKMG010000924">
    <property type="protein sequence ID" value="MBN8799681.1"/>
    <property type="molecule type" value="Genomic_DNA"/>
</dbReference>
<evidence type="ECO:0000313" key="3">
    <source>
        <dbReference type="Proteomes" id="UP000664815"/>
    </source>
</evidence>
<dbReference type="RefSeq" id="WP_273080034.1">
    <property type="nucleotide sequence ID" value="NZ_JAFKME010000003.1"/>
</dbReference>
<evidence type="ECO:0000313" key="2">
    <source>
        <dbReference type="EMBL" id="MBN8799681.1"/>
    </source>
</evidence>